<organism evidence="1 2">
    <name type="scientific">Channa argus</name>
    <name type="common">Northern snakehead</name>
    <name type="synonym">Ophicephalus argus</name>
    <dbReference type="NCBI Taxonomy" id="215402"/>
    <lineage>
        <taxon>Eukaryota</taxon>
        <taxon>Metazoa</taxon>
        <taxon>Chordata</taxon>
        <taxon>Craniata</taxon>
        <taxon>Vertebrata</taxon>
        <taxon>Euteleostomi</taxon>
        <taxon>Actinopterygii</taxon>
        <taxon>Neopterygii</taxon>
        <taxon>Teleostei</taxon>
        <taxon>Neoteleostei</taxon>
        <taxon>Acanthomorphata</taxon>
        <taxon>Anabantaria</taxon>
        <taxon>Anabantiformes</taxon>
        <taxon>Channoidei</taxon>
        <taxon>Channidae</taxon>
        <taxon>Channa</taxon>
    </lineage>
</organism>
<protein>
    <submittedName>
        <fullName evidence="1">Uncharacterized protein</fullName>
    </submittedName>
</protein>
<accession>A0A6G1PWV4</accession>
<reference evidence="2" key="2">
    <citation type="submission" date="2019-02" db="EMBL/GenBank/DDBJ databases">
        <title>Opniocepnalus argus Var Kimnra genome.</title>
        <authorList>
            <person name="Zhou C."/>
            <person name="Xiao S."/>
        </authorList>
    </citation>
    <scope>NUCLEOTIDE SEQUENCE [LARGE SCALE GENOMIC DNA]</scope>
</reference>
<dbReference type="AlphaFoldDB" id="A0A6G1PWV4"/>
<keyword evidence="2" id="KW-1185">Reference proteome</keyword>
<sequence>MNRKPYLRELTVTIQQPHCALATNPVGLYIRRNDEKVTQKDTVGPWTHVNATRQ</sequence>
<evidence type="ECO:0000313" key="2">
    <source>
        <dbReference type="Proteomes" id="UP000503349"/>
    </source>
</evidence>
<evidence type="ECO:0000313" key="1">
    <source>
        <dbReference type="EMBL" id="KAF3694821.1"/>
    </source>
</evidence>
<proteinExistence type="predicted"/>
<reference evidence="1 2" key="1">
    <citation type="submission" date="2019-02" db="EMBL/GenBank/DDBJ databases">
        <title>Opniocepnalus argus genome.</title>
        <authorList>
            <person name="Zhou C."/>
            <person name="Xiao S."/>
        </authorList>
    </citation>
    <scope>NUCLEOTIDE SEQUENCE [LARGE SCALE GENOMIC DNA]</scope>
    <source>
        <strain evidence="1">OARG1902GOOAL</strain>
        <tissue evidence="1">Muscle</tissue>
    </source>
</reference>
<name>A0A6G1PWV4_CHAAH</name>
<dbReference type="Proteomes" id="UP000503349">
    <property type="component" value="Chromosome 10"/>
</dbReference>
<dbReference type="EMBL" id="CM015721">
    <property type="protein sequence ID" value="KAF3694821.1"/>
    <property type="molecule type" value="Genomic_DNA"/>
</dbReference>
<gene>
    <name evidence="1" type="ORF">EXN66_Car010497</name>
</gene>